<proteinExistence type="predicted"/>
<organism evidence="1 2">
    <name type="scientific">Pseudoalteromonas peptidolytica F12-50-A1</name>
    <dbReference type="NCBI Taxonomy" id="1315280"/>
    <lineage>
        <taxon>Bacteria</taxon>
        <taxon>Pseudomonadati</taxon>
        <taxon>Pseudomonadota</taxon>
        <taxon>Gammaproteobacteria</taxon>
        <taxon>Alteromonadales</taxon>
        <taxon>Pseudoalteromonadaceae</taxon>
        <taxon>Pseudoalteromonas</taxon>
    </lineage>
</organism>
<accession>A0A8I0MWT8</accession>
<dbReference type="AlphaFoldDB" id="A0A8I0MWT8"/>
<protein>
    <submittedName>
        <fullName evidence="1">Uncharacterized protein</fullName>
    </submittedName>
</protein>
<dbReference type="EMBL" id="AQHF01000024">
    <property type="protein sequence ID" value="MBE0346812.1"/>
    <property type="molecule type" value="Genomic_DNA"/>
</dbReference>
<name>A0A8I0MWT8_9GAMM</name>
<dbReference type="Proteomes" id="UP000660708">
    <property type="component" value="Unassembled WGS sequence"/>
</dbReference>
<evidence type="ECO:0000313" key="2">
    <source>
        <dbReference type="Proteomes" id="UP000660708"/>
    </source>
</evidence>
<reference evidence="1 2" key="1">
    <citation type="submission" date="2015-06" db="EMBL/GenBank/DDBJ databases">
        <title>Genome sequence of Pseudoalteromonas peptidolytica.</title>
        <authorList>
            <person name="Xie B.-B."/>
            <person name="Rong J.-C."/>
            <person name="Qin Q.-L."/>
            <person name="Zhang Y.-Z."/>
        </authorList>
    </citation>
    <scope>NUCLEOTIDE SEQUENCE [LARGE SCALE GENOMIC DNA]</scope>
    <source>
        <strain evidence="1 2">F12-50-A1</strain>
    </source>
</reference>
<keyword evidence="2" id="KW-1185">Reference proteome</keyword>
<sequence>MLHKKFLTQLTSDLLLQTEQASIKANGYKANLETGTTLLTYVTFGITEVFGVIT</sequence>
<evidence type="ECO:0000313" key="1">
    <source>
        <dbReference type="EMBL" id="MBE0346812.1"/>
    </source>
</evidence>
<comment type="caution">
    <text evidence="1">The sequence shown here is derived from an EMBL/GenBank/DDBJ whole genome shotgun (WGS) entry which is preliminary data.</text>
</comment>
<gene>
    <name evidence="1" type="ORF">PPEP_a2934</name>
</gene>